<protein>
    <recommendedName>
        <fullName evidence="3">Ribosomal protein L20</fullName>
    </recommendedName>
</protein>
<keyword evidence="2" id="KW-1185">Reference proteome</keyword>
<reference evidence="1 2" key="1">
    <citation type="submission" date="2024-08" db="EMBL/GenBank/DDBJ databases">
        <title>Insights into the chromosomal genome structure of Flemingia macrophylla.</title>
        <authorList>
            <person name="Ding Y."/>
            <person name="Zhao Y."/>
            <person name="Bi W."/>
            <person name="Wu M."/>
            <person name="Zhao G."/>
            <person name="Gong Y."/>
            <person name="Li W."/>
            <person name="Zhang P."/>
        </authorList>
    </citation>
    <scope>NUCLEOTIDE SEQUENCE [LARGE SCALE GENOMIC DNA]</scope>
    <source>
        <strain evidence="1">DYQJB</strain>
        <tissue evidence="1">Leaf</tissue>
    </source>
</reference>
<evidence type="ECO:0008006" key="3">
    <source>
        <dbReference type="Google" id="ProtNLM"/>
    </source>
</evidence>
<evidence type="ECO:0000313" key="2">
    <source>
        <dbReference type="Proteomes" id="UP001603857"/>
    </source>
</evidence>
<evidence type="ECO:0000313" key="1">
    <source>
        <dbReference type="EMBL" id="KAL2340164.1"/>
    </source>
</evidence>
<sequence>MARQWWYRKAKLIYSSRNRRGKKTKQRKRGMQQFVGLDIRRRTTVFALQHANLNALDETNNISLNSGLLVGSMSVCYTSLKKCSSLTTSTKAHFSCIDQSKEADDEVTNVTSSSQRMEFNSVDCVVWLLHRSSRSFSQAIRSLGLPRSGPALAMAWIGKDVHEWYRRTIILIEQLIQASVAHSNPPRFSTSPMYHRNDILLPIARLQLRP</sequence>
<gene>
    <name evidence="1" type="ORF">Fmac_008104</name>
</gene>
<dbReference type="Proteomes" id="UP001603857">
    <property type="component" value="Unassembled WGS sequence"/>
</dbReference>
<comment type="caution">
    <text evidence="1">The sequence shown here is derived from an EMBL/GenBank/DDBJ whole genome shotgun (WGS) entry which is preliminary data.</text>
</comment>
<organism evidence="1 2">
    <name type="scientific">Flemingia macrophylla</name>
    <dbReference type="NCBI Taxonomy" id="520843"/>
    <lineage>
        <taxon>Eukaryota</taxon>
        <taxon>Viridiplantae</taxon>
        <taxon>Streptophyta</taxon>
        <taxon>Embryophyta</taxon>
        <taxon>Tracheophyta</taxon>
        <taxon>Spermatophyta</taxon>
        <taxon>Magnoliopsida</taxon>
        <taxon>eudicotyledons</taxon>
        <taxon>Gunneridae</taxon>
        <taxon>Pentapetalae</taxon>
        <taxon>rosids</taxon>
        <taxon>fabids</taxon>
        <taxon>Fabales</taxon>
        <taxon>Fabaceae</taxon>
        <taxon>Papilionoideae</taxon>
        <taxon>50 kb inversion clade</taxon>
        <taxon>NPAAA clade</taxon>
        <taxon>indigoferoid/millettioid clade</taxon>
        <taxon>Phaseoleae</taxon>
        <taxon>Flemingia</taxon>
    </lineage>
</organism>
<proteinExistence type="predicted"/>
<dbReference type="EMBL" id="JBGMDY010000003">
    <property type="protein sequence ID" value="KAL2340164.1"/>
    <property type="molecule type" value="Genomic_DNA"/>
</dbReference>
<name>A0ABD1MWJ5_9FABA</name>
<dbReference type="AlphaFoldDB" id="A0ABD1MWJ5"/>
<accession>A0ABD1MWJ5</accession>